<feature type="signal peptide" evidence="3">
    <location>
        <begin position="1"/>
        <end position="23"/>
    </location>
</feature>
<name>A0ABR7RUT1_AQUAC</name>
<evidence type="ECO:0000259" key="4">
    <source>
        <dbReference type="SMART" id="SM00062"/>
    </source>
</evidence>
<dbReference type="SUPFAM" id="SSF53850">
    <property type="entry name" value="Periplasmic binding protein-like II"/>
    <property type="match status" value="1"/>
</dbReference>
<dbReference type="PANTHER" id="PTHR35936:SF25">
    <property type="entry name" value="ABC TRANSPORTER SUBSTRATE-BINDING PROTEIN"/>
    <property type="match status" value="1"/>
</dbReference>
<proteinExistence type="inferred from homology"/>
<comment type="caution">
    <text evidence="5">The sequence shown here is derived from an EMBL/GenBank/DDBJ whole genome shotgun (WGS) entry which is preliminary data.</text>
</comment>
<evidence type="ECO:0000256" key="3">
    <source>
        <dbReference type="SAM" id="SignalP"/>
    </source>
</evidence>
<dbReference type="EMBL" id="LZEU01000001">
    <property type="protein sequence ID" value="MBC9248936.1"/>
    <property type="molecule type" value="Genomic_DNA"/>
</dbReference>
<dbReference type="Gene3D" id="3.40.190.10">
    <property type="entry name" value="Periplasmic binding protein-like II"/>
    <property type="match status" value="2"/>
</dbReference>
<protein>
    <submittedName>
        <fullName evidence="5">Amino acid ABC transporter substrate-binding protein</fullName>
    </submittedName>
</protein>
<dbReference type="RefSeq" id="WP_187804096.1">
    <property type="nucleotide sequence ID" value="NZ_LZEU01000001.1"/>
</dbReference>
<evidence type="ECO:0000256" key="1">
    <source>
        <dbReference type="ARBA" id="ARBA00010333"/>
    </source>
</evidence>
<accession>A0ABR7RUT1</accession>
<dbReference type="PANTHER" id="PTHR35936">
    <property type="entry name" value="MEMBRANE-BOUND LYTIC MUREIN TRANSGLYCOSYLASE F"/>
    <property type="match status" value="1"/>
</dbReference>
<feature type="chain" id="PRO_5045911276" evidence="3">
    <location>
        <begin position="24"/>
        <end position="256"/>
    </location>
</feature>
<keyword evidence="6" id="KW-1185">Reference proteome</keyword>
<keyword evidence="2 3" id="KW-0732">Signal</keyword>
<evidence type="ECO:0000256" key="2">
    <source>
        <dbReference type="ARBA" id="ARBA00022729"/>
    </source>
</evidence>
<gene>
    <name evidence="5" type="ORF">A9179_01480</name>
</gene>
<dbReference type="Pfam" id="PF00497">
    <property type="entry name" value="SBP_bac_3"/>
    <property type="match status" value="1"/>
</dbReference>
<dbReference type="Proteomes" id="UP000744555">
    <property type="component" value="Unassembled WGS sequence"/>
</dbReference>
<comment type="similarity">
    <text evidence="1">Belongs to the bacterial solute-binding protein 3 family.</text>
</comment>
<feature type="domain" description="Solute-binding protein family 3/N-terminal" evidence="4">
    <location>
        <begin position="25"/>
        <end position="248"/>
    </location>
</feature>
<evidence type="ECO:0000313" key="6">
    <source>
        <dbReference type="Proteomes" id="UP000744555"/>
    </source>
</evidence>
<dbReference type="SMART" id="SM00062">
    <property type="entry name" value="PBPb"/>
    <property type="match status" value="1"/>
</dbReference>
<evidence type="ECO:0000313" key="5">
    <source>
        <dbReference type="EMBL" id="MBC9248936.1"/>
    </source>
</evidence>
<sequence>MPVFQRQIIAALLLCSLALAARAEPLRIVTEAWAPYVYEENGQPAGLDYEITREVLRRLNVEAQWQFMPWKRCLLELQQGQADAILDIFRIPERESQMLFVEEPLSDVQFVLFFARNRPYPYRQLDDLRDLLIGTSPGYWYNNTKFRNSRLFSREEAPSHEANFGKLLRNRVDLVVNDRRAGLFLASQLGLDQQLGYNPTPLGSDRLYLALRRDPRLQALADDFARELQRFKREDSYARLQARYANPDNHVASTAR</sequence>
<reference evidence="5 6" key="1">
    <citation type="submission" date="2016-06" db="EMBL/GenBank/DDBJ databases">
        <authorList>
            <person name="Ramos C."/>
            <person name="Pintado A."/>
            <person name="Crespo-Gomez J.I."/>
        </authorList>
    </citation>
    <scope>NUCLEOTIDE SEQUENCE [LARGE SCALE GENOMIC DNA]</scope>
    <source>
        <strain evidence="5 6">AVO110</strain>
    </source>
</reference>
<dbReference type="InterPro" id="IPR001638">
    <property type="entry name" value="Solute-binding_3/MltF_N"/>
</dbReference>
<organism evidence="5 6">
    <name type="scientific">Aquipseudomonas alcaligenes</name>
    <name type="common">Pseudomonas alcaligenes</name>
    <dbReference type="NCBI Taxonomy" id="43263"/>
    <lineage>
        <taxon>Bacteria</taxon>
        <taxon>Pseudomonadati</taxon>
        <taxon>Pseudomonadota</taxon>
        <taxon>Gammaproteobacteria</taxon>
        <taxon>Pseudomonadales</taxon>
        <taxon>Pseudomonadaceae</taxon>
        <taxon>Aquipseudomonas</taxon>
    </lineage>
</organism>